<name>A0A0P7ZRG4_9CYAN</name>
<reference evidence="2 3" key="1">
    <citation type="submission" date="2015-09" db="EMBL/GenBank/DDBJ databases">
        <title>Identification and resolution of microdiversity through metagenomic sequencing of parallel consortia.</title>
        <authorList>
            <person name="Nelson W.C."/>
            <person name="Romine M.F."/>
            <person name="Lindemann S.R."/>
        </authorList>
    </citation>
    <scope>NUCLEOTIDE SEQUENCE [LARGE SCALE GENOMIC DNA]</scope>
    <source>
        <strain evidence="2">Ana</strain>
    </source>
</reference>
<evidence type="ECO:0000313" key="3">
    <source>
        <dbReference type="Proteomes" id="UP000050465"/>
    </source>
</evidence>
<organism evidence="2 3">
    <name type="scientific">Phormidesmis priestleyi Ana</name>
    <dbReference type="NCBI Taxonomy" id="1666911"/>
    <lineage>
        <taxon>Bacteria</taxon>
        <taxon>Bacillati</taxon>
        <taxon>Cyanobacteriota</taxon>
        <taxon>Cyanophyceae</taxon>
        <taxon>Leptolyngbyales</taxon>
        <taxon>Leptolyngbyaceae</taxon>
        <taxon>Phormidesmis</taxon>
    </lineage>
</organism>
<dbReference type="Proteomes" id="UP000050465">
    <property type="component" value="Unassembled WGS sequence"/>
</dbReference>
<accession>A0A0P7ZRG4</accession>
<dbReference type="InterPro" id="IPR005094">
    <property type="entry name" value="Endonuclease_MobA/VirD2"/>
</dbReference>
<dbReference type="STRING" id="1666911.HLUCCA11_21240"/>
<feature type="domain" description="MobA/VirD2-like nuclease" evidence="1">
    <location>
        <begin position="42"/>
        <end position="160"/>
    </location>
</feature>
<evidence type="ECO:0000313" key="2">
    <source>
        <dbReference type="EMBL" id="KPQ32547.1"/>
    </source>
</evidence>
<evidence type="ECO:0000259" key="1">
    <source>
        <dbReference type="Pfam" id="PF03432"/>
    </source>
</evidence>
<proteinExistence type="predicted"/>
<comment type="caution">
    <text evidence="2">The sequence shown here is derived from an EMBL/GenBank/DDBJ whole genome shotgun (WGS) entry which is preliminary data.</text>
</comment>
<dbReference type="AlphaFoldDB" id="A0A0P7ZRG4"/>
<dbReference type="EMBL" id="LJZR01000053">
    <property type="protein sequence ID" value="KPQ32547.1"/>
    <property type="molecule type" value="Genomic_DNA"/>
</dbReference>
<dbReference type="Pfam" id="PF03432">
    <property type="entry name" value="Relaxase"/>
    <property type="match status" value="1"/>
</dbReference>
<sequence length="311" mass="36054">MIIKVIRGSNPTKLFNYLFDPKKQLQTDKAELLSTGNIQNLIICRTVPGRTIQELARNFRQIARLNSQVVKTIAHYSISVTAADSARIEQAIVYEISRTLLERLGHTRCPYFGVEHHDTAHRHWHLAASTVSYSGEWVCDRFERYRLRQIVRDLEIDFGLELTPIRPTIKVKNLSTGEYRLKQHSKHLLPKEKLWRSLDECLPVSQSLARLVMELRVKHPEISVRLKEQQGQHVGISFEVDGVAFAGRKLGRAYSLNGLKRYHGIEHDDKSKALLDRILTLSHEECRVLYEDMEREQPVNIKEQKSYEVQP</sequence>
<gene>
    <name evidence="2" type="ORF">HLUCCA11_21240</name>
</gene>
<protein>
    <submittedName>
        <fullName evidence="2">Relaxase/Mobilization nuclease domain</fullName>
    </submittedName>
</protein>